<dbReference type="EMBL" id="JADNRY010001064">
    <property type="protein sequence ID" value="KAF9021729.1"/>
    <property type="molecule type" value="Genomic_DNA"/>
</dbReference>
<evidence type="ECO:0000313" key="3">
    <source>
        <dbReference type="EMBL" id="KAF9021729.1"/>
    </source>
</evidence>
<sequence length="99" mass="10971">MLELIHSRMDRISKDLDVMMNRGSATGPYREIRFVDESLPSEPTETRSALPPIHRVGDLNHLTDAQLAAYCKGHSISIAPANTRKARIARIIGCNVSQS</sequence>
<comment type="caution">
    <text evidence="3">The sequence shown here is derived from an EMBL/GenBank/DDBJ whole genome shotgun (WGS) entry which is preliminary data.</text>
</comment>
<gene>
    <name evidence="4" type="ORF">BDP27DRAFT_1324481</name>
    <name evidence="3" type="ORF">BDP27DRAFT_1353738</name>
</gene>
<dbReference type="Pfam" id="PF08593">
    <property type="entry name" value="Mug135_C"/>
    <property type="match status" value="1"/>
</dbReference>
<dbReference type="InterPro" id="IPR013902">
    <property type="entry name" value="Mug135-like_C"/>
</dbReference>
<proteinExistence type="inferred from homology"/>
<dbReference type="EMBL" id="JADNRY010000045">
    <property type="protein sequence ID" value="KAF9069969.1"/>
    <property type="molecule type" value="Genomic_DNA"/>
</dbReference>
<keyword evidence="5" id="KW-1185">Reference proteome</keyword>
<name>A0A9P5TWH7_9AGAR</name>
<feature type="domain" description="Mug135-like C-terminal" evidence="2">
    <location>
        <begin position="23"/>
        <end position="95"/>
    </location>
</feature>
<comment type="similarity">
    <text evidence="1">Belongs to the UPF0612 family.</text>
</comment>
<dbReference type="OrthoDB" id="2855225at2759"/>
<dbReference type="AlphaFoldDB" id="A0A9P5TWH7"/>
<accession>A0A9P5TWH7</accession>
<evidence type="ECO:0000256" key="1">
    <source>
        <dbReference type="ARBA" id="ARBA00005788"/>
    </source>
</evidence>
<reference evidence="3" key="1">
    <citation type="submission" date="2020-11" db="EMBL/GenBank/DDBJ databases">
        <authorList>
            <consortium name="DOE Joint Genome Institute"/>
            <person name="Ahrendt S."/>
            <person name="Riley R."/>
            <person name="Andreopoulos W."/>
            <person name="Labutti K."/>
            <person name="Pangilinan J."/>
            <person name="Ruiz-Duenas F.J."/>
            <person name="Barrasa J.M."/>
            <person name="Sanchez-Garcia M."/>
            <person name="Camarero S."/>
            <person name="Miyauchi S."/>
            <person name="Serrano A."/>
            <person name="Linde D."/>
            <person name="Babiker R."/>
            <person name="Drula E."/>
            <person name="Ayuso-Fernandez I."/>
            <person name="Pacheco R."/>
            <person name="Padilla G."/>
            <person name="Ferreira P."/>
            <person name="Barriuso J."/>
            <person name="Kellner H."/>
            <person name="Castanera R."/>
            <person name="Alfaro M."/>
            <person name="Ramirez L."/>
            <person name="Pisabarro A.G."/>
            <person name="Kuo A."/>
            <person name="Tritt A."/>
            <person name="Lipzen A."/>
            <person name="He G."/>
            <person name="Yan M."/>
            <person name="Ng V."/>
            <person name="Cullen D."/>
            <person name="Martin F."/>
            <person name="Rosso M.-N."/>
            <person name="Henrissat B."/>
            <person name="Hibbett D."/>
            <person name="Martinez A.T."/>
            <person name="Grigoriev I.V."/>
        </authorList>
    </citation>
    <scope>NUCLEOTIDE SEQUENCE</scope>
    <source>
        <strain evidence="3">AH 40177</strain>
    </source>
</reference>
<evidence type="ECO:0000313" key="4">
    <source>
        <dbReference type="EMBL" id="KAF9069969.1"/>
    </source>
</evidence>
<evidence type="ECO:0000259" key="2">
    <source>
        <dbReference type="Pfam" id="PF08593"/>
    </source>
</evidence>
<protein>
    <recommendedName>
        <fullName evidence="2">Mug135-like C-terminal domain-containing protein</fullName>
    </recommendedName>
</protein>
<evidence type="ECO:0000313" key="5">
    <source>
        <dbReference type="Proteomes" id="UP000772434"/>
    </source>
</evidence>
<dbReference type="Proteomes" id="UP000772434">
    <property type="component" value="Unassembled WGS sequence"/>
</dbReference>
<feature type="non-terminal residue" evidence="3">
    <location>
        <position position="1"/>
    </location>
</feature>
<organism evidence="3 5">
    <name type="scientific">Rhodocollybia butyracea</name>
    <dbReference type="NCBI Taxonomy" id="206335"/>
    <lineage>
        <taxon>Eukaryota</taxon>
        <taxon>Fungi</taxon>
        <taxon>Dikarya</taxon>
        <taxon>Basidiomycota</taxon>
        <taxon>Agaricomycotina</taxon>
        <taxon>Agaricomycetes</taxon>
        <taxon>Agaricomycetidae</taxon>
        <taxon>Agaricales</taxon>
        <taxon>Marasmiineae</taxon>
        <taxon>Omphalotaceae</taxon>
        <taxon>Rhodocollybia</taxon>
    </lineage>
</organism>